<dbReference type="EMBL" id="ML769430">
    <property type="protein sequence ID" value="KAE9402945.1"/>
    <property type="molecule type" value="Genomic_DNA"/>
</dbReference>
<organism evidence="2 3">
    <name type="scientific">Gymnopus androsaceus JB14</name>
    <dbReference type="NCBI Taxonomy" id="1447944"/>
    <lineage>
        <taxon>Eukaryota</taxon>
        <taxon>Fungi</taxon>
        <taxon>Dikarya</taxon>
        <taxon>Basidiomycota</taxon>
        <taxon>Agaricomycotina</taxon>
        <taxon>Agaricomycetes</taxon>
        <taxon>Agaricomycetidae</taxon>
        <taxon>Agaricales</taxon>
        <taxon>Marasmiineae</taxon>
        <taxon>Omphalotaceae</taxon>
        <taxon>Gymnopus</taxon>
    </lineage>
</organism>
<proteinExistence type="predicted"/>
<feature type="transmembrane region" description="Helical" evidence="1">
    <location>
        <begin position="149"/>
        <end position="168"/>
    </location>
</feature>
<gene>
    <name evidence="2" type="ORF">BT96DRAFT_990777</name>
</gene>
<keyword evidence="3" id="KW-1185">Reference proteome</keyword>
<keyword evidence="1" id="KW-0812">Transmembrane</keyword>
<keyword evidence="1" id="KW-0472">Membrane</keyword>
<feature type="transmembrane region" description="Helical" evidence="1">
    <location>
        <begin position="69"/>
        <end position="93"/>
    </location>
</feature>
<dbReference type="OrthoDB" id="3040370at2759"/>
<feature type="transmembrane region" description="Helical" evidence="1">
    <location>
        <begin position="113"/>
        <end position="137"/>
    </location>
</feature>
<name>A0A6A4I2C9_9AGAR</name>
<evidence type="ECO:0000313" key="3">
    <source>
        <dbReference type="Proteomes" id="UP000799118"/>
    </source>
</evidence>
<keyword evidence="1" id="KW-1133">Transmembrane helix</keyword>
<sequence length="222" mass="24689">MVITPEEIKFKIFSLHPWVPITDLPTYSVALLVDGVFTVAALSNQSTQNNAFALSSIGSAVQQLGKKRIVLPLVLFLTNIVATGFIGITFWDVHRATRNQFDHSRHIANIKQLILFMFESGLVYSSIWIVIIVSILRPFPGEVNTAIDLVIPQITAIYPALVIMLNAMQKSFCAGDDDITVPSEVRVLRTRELPDILTTRIQIDTIDVRFQGSLPIKETATV</sequence>
<dbReference type="Proteomes" id="UP000799118">
    <property type="component" value="Unassembled WGS sequence"/>
</dbReference>
<protein>
    <submittedName>
        <fullName evidence="2">Uncharacterized protein</fullName>
    </submittedName>
</protein>
<accession>A0A6A4I2C9</accession>
<evidence type="ECO:0000313" key="2">
    <source>
        <dbReference type="EMBL" id="KAE9402945.1"/>
    </source>
</evidence>
<dbReference type="AlphaFoldDB" id="A0A6A4I2C9"/>
<reference evidence="2" key="1">
    <citation type="journal article" date="2019" name="Environ. Microbiol.">
        <title>Fungal ecological strategies reflected in gene transcription - a case study of two litter decomposers.</title>
        <authorList>
            <person name="Barbi F."/>
            <person name="Kohler A."/>
            <person name="Barry K."/>
            <person name="Baskaran P."/>
            <person name="Daum C."/>
            <person name="Fauchery L."/>
            <person name="Ihrmark K."/>
            <person name="Kuo A."/>
            <person name="LaButti K."/>
            <person name="Lipzen A."/>
            <person name="Morin E."/>
            <person name="Grigoriev I.V."/>
            <person name="Henrissat B."/>
            <person name="Lindahl B."/>
            <person name="Martin F."/>
        </authorList>
    </citation>
    <scope>NUCLEOTIDE SEQUENCE</scope>
    <source>
        <strain evidence="2">JB14</strain>
    </source>
</reference>
<evidence type="ECO:0000256" key="1">
    <source>
        <dbReference type="SAM" id="Phobius"/>
    </source>
</evidence>